<comment type="caution">
    <text evidence="1">The sequence shown here is derived from an EMBL/GenBank/DDBJ whole genome shotgun (WGS) entry which is preliminary data.</text>
</comment>
<accession>A0AA36I5J4</accession>
<organism evidence="1 2">
    <name type="scientific">Effrenium voratum</name>
    <dbReference type="NCBI Taxonomy" id="2562239"/>
    <lineage>
        <taxon>Eukaryota</taxon>
        <taxon>Sar</taxon>
        <taxon>Alveolata</taxon>
        <taxon>Dinophyceae</taxon>
        <taxon>Suessiales</taxon>
        <taxon>Symbiodiniaceae</taxon>
        <taxon>Effrenium</taxon>
    </lineage>
</organism>
<evidence type="ECO:0000313" key="2">
    <source>
        <dbReference type="Proteomes" id="UP001178507"/>
    </source>
</evidence>
<feature type="non-terminal residue" evidence="1">
    <location>
        <position position="77"/>
    </location>
</feature>
<evidence type="ECO:0000313" key="1">
    <source>
        <dbReference type="EMBL" id="CAJ1380681.1"/>
    </source>
</evidence>
<protein>
    <submittedName>
        <fullName evidence="1">Uncharacterized protein</fullName>
    </submittedName>
</protein>
<dbReference type="Proteomes" id="UP001178507">
    <property type="component" value="Unassembled WGS sequence"/>
</dbReference>
<keyword evidence="2" id="KW-1185">Reference proteome</keyword>
<name>A0AA36I5J4_9DINO</name>
<sequence>MSEFAQVIHYGEMARRGFVQEPGRGREMSGQATLLKPQEISNTLWAYGKQKIAHEELFKALGWSAFELVWQCRFKPQ</sequence>
<dbReference type="EMBL" id="CAUJNA010000736">
    <property type="protein sequence ID" value="CAJ1380681.1"/>
    <property type="molecule type" value="Genomic_DNA"/>
</dbReference>
<reference evidence="1" key="1">
    <citation type="submission" date="2023-08" db="EMBL/GenBank/DDBJ databases">
        <authorList>
            <person name="Chen Y."/>
            <person name="Shah S."/>
            <person name="Dougan E. K."/>
            <person name="Thang M."/>
            <person name="Chan C."/>
        </authorList>
    </citation>
    <scope>NUCLEOTIDE SEQUENCE</scope>
</reference>
<dbReference type="AlphaFoldDB" id="A0AA36I5J4"/>
<gene>
    <name evidence="1" type="ORF">EVOR1521_LOCUS8569</name>
</gene>
<proteinExistence type="predicted"/>